<evidence type="ECO:0000313" key="5">
    <source>
        <dbReference type="EMBL" id="VDM04661.1"/>
    </source>
</evidence>
<organism evidence="7">
    <name type="scientific">Schistocephalus solidus</name>
    <name type="common">Tapeworm</name>
    <dbReference type="NCBI Taxonomy" id="70667"/>
    <lineage>
        <taxon>Eukaryota</taxon>
        <taxon>Metazoa</taxon>
        <taxon>Spiralia</taxon>
        <taxon>Lophotrochozoa</taxon>
        <taxon>Platyhelminthes</taxon>
        <taxon>Cestoda</taxon>
        <taxon>Eucestoda</taxon>
        <taxon>Diphyllobothriidea</taxon>
        <taxon>Diphyllobothriidae</taxon>
        <taxon>Schistocephalus</taxon>
    </lineage>
</organism>
<feature type="domain" description="CAF17 C-terminal" evidence="4">
    <location>
        <begin position="190"/>
        <end position="304"/>
    </location>
</feature>
<evidence type="ECO:0000313" key="7">
    <source>
        <dbReference type="WBParaSite" id="SSLN_0001895901-mRNA-1"/>
    </source>
</evidence>
<evidence type="ECO:0000256" key="2">
    <source>
        <dbReference type="ARBA" id="ARBA00022946"/>
    </source>
</evidence>
<dbReference type="EMBL" id="UYSU01044054">
    <property type="protein sequence ID" value="VDM04661.1"/>
    <property type="molecule type" value="Genomic_DNA"/>
</dbReference>
<protein>
    <submittedName>
        <fullName evidence="7">Putative transferase CAF17 homolog</fullName>
    </submittedName>
</protein>
<dbReference type="InterPro" id="IPR045179">
    <property type="entry name" value="YgfZ/GcvT"/>
</dbReference>
<dbReference type="PANTHER" id="PTHR22602">
    <property type="entry name" value="TRANSFERASE CAF17, MITOCHONDRIAL-RELATED"/>
    <property type="match status" value="1"/>
</dbReference>
<dbReference type="PANTHER" id="PTHR22602:SF0">
    <property type="entry name" value="TRANSFERASE CAF17, MITOCHONDRIAL-RELATED"/>
    <property type="match status" value="1"/>
</dbReference>
<sequence>MNHRQIIGISGVTATEFLQGLITNDMNLLASSSTKKNPFLYSLFLNAKVEIWKADDIDVWSALPDHPSHLLTEKKSWSEKEVSSDKLLFYAADPRAVPGWSGRMLLQAGSDPFQIFHPSDQSSMDTEASADLYTSARYRLGLPEGSRELKSGDGLPLEANADLLGAVSFSKGCYVGQELTTRTHFTGVIRRRMMPVVVASPVDASCAVPNAPIYRLVATTGKRQGKRPIGWLRGVARRTAVGSHDQQLGIALLRLADTADAVKSGDLLWSRLSTIDSLPDEATEVKHLEDGVILRPFVPSWWPKDIAPDLPSNLQ</sequence>
<dbReference type="Gene3D" id="3.30.70.1400">
    <property type="entry name" value="Aminomethyltransferase beta-barrel domains"/>
    <property type="match status" value="1"/>
</dbReference>
<evidence type="ECO:0000256" key="3">
    <source>
        <dbReference type="ARBA" id="ARBA00023128"/>
    </source>
</evidence>
<dbReference type="NCBIfam" id="TIGR03317">
    <property type="entry name" value="ygfZ_signature"/>
    <property type="match status" value="1"/>
</dbReference>
<dbReference type="WBParaSite" id="SSLN_0001895901-mRNA-1">
    <property type="protein sequence ID" value="SSLN_0001895901-mRNA-1"/>
    <property type="gene ID" value="SSLN_0001895901"/>
</dbReference>
<dbReference type="SUPFAM" id="SSF103025">
    <property type="entry name" value="Folate-binding domain"/>
    <property type="match status" value="1"/>
</dbReference>
<dbReference type="InterPro" id="IPR057460">
    <property type="entry name" value="CAF17_C"/>
</dbReference>
<dbReference type="GO" id="GO:0016226">
    <property type="term" value="P:iron-sulfur cluster assembly"/>
    <property type="evidence" value="ECO:0007669"/>
    <property type="project" value="TreeGrafter"/>
</dbReference>
<proteinExistence type="predicted"/>
<keyword evidence="2" id="KW-0809">Transit peptide</keyword>
<dbReference type="AlphaFoldDB" id="A0A183TP78"/>
<gene>
    <name evidence="5" type="ORF">SSLN_LOCUS18275</name>
</gene>
<dbReference type="Gene3D" id="3.30.1360.120">
    <property type="entry name" value="Probable tRNA modification gtpase trme, domain 1"/>
    <property type="match status" value="1"/>
</dbReference>
<dbReference type="InterPro" id="IPR027266">
    <property type="entry name" value="TrmE/GcvT-like"/>
</dbReference>
<comment type="subcellular location">
    <subcellularLocation>
        <location evidence="1">Mitochondrion</location>
    </subcellularLocation>
</comment>
<dbReference type="Proteomes" id="UP000275846">
    <property type="component" value="Unassembled WGS sequence"/>
</dbReference>
<name>A0A183TP78_SCHSO</name>
<keyword evidence="3" id="KW-0496">Mitochondrion</keyword>
<reference evidence="7" key="1">
    <citation type="submission" date="2016-06" db="UniProtKB">
        <authorList>
            <consortium name="WormBaseParasite"/>
        </authorList>
    </citation>
    <scope>IDENTIFICATION</scope>
</reference>
<reference evidence="5 6" key="2">
    <citation type="submission" date="2018-11" db="EMBL/GenBank/DDBJ databases">
        <authorList>
            <consortium name="Pathogen Informatics"/>
        </authorList>
    </citation>
    <scope>NUCLEOTIDE SEQUENCE [LARGE SCALE GENOMIC DNA]</scope>
    <source>
        <strain evidence="5 6">NST_G2</strain>
    </source>
</reference>
<evidence type="ECO:0000256" key="1">
    <source>
        <dbReference type="ARBA" id="ARBA00004173"/>
    </source>
</evidence>
<accession>A0A183TP78</accession>
<dbReference type="OrthoDB" id="191995at2759"/>
<dbReference type="STRING" id="70667.A0A183TP78"/>
<dbReference type="InterPro" id="IPR017703">
    <property type="entry name" value="YgfZ/GCV_T_CS"/>
</dbReference>
<dbReference type="GO" id="GO:0005759">
    <property type="term" value="C:mitochondrial matrix"/>
    <property type="evidence" value="ECO:0007669"/>
    <property type="project" value="TreeGrafter"/>
</dbReference>
<evidence type="ECO:0000313" key="6">
    <source>
        <dbReference type="Proteomes" id="UP000275846"/>
    </source>
</evidence>
<evidence type="ECO:0000259" key="4">
    <source>
        <dbReference type="Pfam" id="PF25455"/>
    </source>
</evidence>
<dbReference type="Pfam" id="PF25455">
    <property type="entry name" value="Beta-barrel_CAF17_C"/>
    <property type="match status" value="1"/>
</dbReference>
<keyword evidence="6" id="KW-1185">Reference proteome</keyword>